<comment type="similarity">
    <text evidence="1 3 4">Belongs to the ArsC family.</text>
</comment>
<evidence type="ECO:0000256" key="2">
    <source>
        <dbReference type="ARBA" id="ARBA00023002"/>
    </source>
</evidence>
<reference evidence="5 6" key="1">
    <citation type="submission" date="2014-12" db="EMBL/GenBank/DDBJ databases">
        <title>Draft Genome Sequence of Pseudoalteromonas luteoviolacea HI1.</title>
        <authorList>
            <person name="Asahina A.Y."/>
            <person name="Hadfield M.G."/>
        </authorList>
    </citation>
    <scope>NUCLEOTIDE SEQUENCE [LARGE SCALE GENOMIC DNA]</scope>
    <source>
        <strain evidence="5 6">HI1</strain>
    </source>
</reference>
<accession>A0A0C1QQI8</accession>
<evidence type="ECO:0000313" key="5">
    <source>
        <dbReference type="EMBL" id="KID57337.1"/>
    </source>
</evidence>
<dbReference type="PANTHER" id="PTHR30041">
    <property type="entry name" value="ARSENATE REDUCTASE"/>
    <property type="match status" value="1"/>
</dbReference>
<dbReference type="CDD" id="cd03034">
    <property type="entry name" value="ArsC_ArsC"/>
    <property type="match status" value="1"/>
</dbReference>
<organism evidence="5 6">
    <name type="scientific">Pseudoalteromonas luteoviolacea</name>
    <dbReference type="NCBI Taxonomy" id="43657"/>
    <lineage>
        <taxon>Bacteria</taxon>
        <taxon>Pseudomonadati</taxon>
        <taxon>Pseudomonadota</taxon>
        <taxon>Gammaproteobacteria</taxon>
        <taxon>Alteromonadales</taxon>
        <taxon>Pseudoalteromonadaceae</taxon>
        <taxon>Pseudoalteromonas</taxon>
    </lineage>
</organism>
<dbReference type="Proteomes" id="UP000031327">
    <property type="component" value="Unassembled WGS sequence"/>
</dbReference>
<dbReference type="EMBL" id="JWIC01000005">
    <property type="protein sequence ID" value="KID57337.1"/>
    <property type="molecule type" value="Genomic_DNA"/>
</dbReference>
<evidence type="ECO:0000256" key="1">
    <source>
        <dbReference type="ARBA" id="ARBA00007198"/>
    </source>
</evidence>
<dbReference type="Gene3D" id="3.40.30.10">
    <property type="entry name" value="Glutaredoxin"/>
    <property type="match status" value="1"/>
</dbReference>
<comment type="caution">
    <text evidence="5">The sequence shown here is derived from an EMBL/GenBank/DDBJ whole genome shotgun (WGS) entry which is preliminary data.</text>
</comment>
<dbReference type="InterPro" id="IPR036249">
    <property type="entry name" value="Thioredoxin-like_sf"/>
</dbReference>
<evidence type="ECO:0000256" key="4">
    <source>
        <dbReference type="RuleBase" id="RU362029"/>
    </source>
</evidence>
<comment type="catalytic activity">
    <reaction evidence="4">
        <text>[glutaredoxin]-dithiol + arsenate + glutathione + H(+) = glutathionyl-S-S-[glutaredoxin] + arsenite + H2O</text>
        <dbReference type="Rhea" id="RHEA:22016"/>
        <dbReference type="Rhea" id="RHEA-COMP:10729"/>
        <dbReference type="Rhea" id="RHEA-COMP:17668"/>
        <dbReference type="ChEBI" id="CHEBI:15377"/>
        <dbReference type="ChEBI" id="CHEBI:15378"/>
        <dbReference type="ChEBI" id="CHEBI:29242"/>
        <dbReference type="ChEBI" id="CHEBI:29950"/>
        <dbReference type="ChEBI" id="CHEBI:48597"/>
        <dbReference type="ChEBI" id="CHEBI:57925"/>
        <dbReference type="ChEBI" id="CHEBI:146199"/>
        <dbReference type="EC" id="1.20.4.1"/>
    </reaction>
</comment>
<dbReference type="InterPro" id="IPR006659">
    <property type="entry name" value="Arsenate_reductase"/>
</dbReference>
<dbReference type="PANTHER" id="PTHR30041:SF4">
    <property type="entry name" value="ARSENATE REDUCTASE"/>
    <property type="match status" value="1"/>
</dbReference>
<dbReference type="InterPro" id="IPR006660">
    <property type="entry name" value="Arsenate_reductase-like"/>
</dbReference>
<evidence type="ECO:0000256" key="3">
    <source>
        <dbReference type="PROSITE-ProRule" id="PRU01282"/>
    </source>
</evidence>
<proteinExistence type="inferred from homology"/>
<dbReference type="SUPFAM" id="SSF52833">
    <property type="entry name" value="Thioredoxin-like"/>
    <property type="match status" value="1"/>
</dbReference>
<evidence type="ECO:0000313" key="6">
    <source>
        <dbReference type="Proteomes" id="UP000031327"/>
    </source>
</evidence>
<dbReference type="Pfam" id="PF03960">
    <property type="entry name" value="ArsC"/>
    <property type="match status" value="1"/>
</dbReference>
<name>A0A0C1QQI8_9GAMM</name>
<keyword evidence="2 4" id="KW-0560">Oxidoreductase</keyword>
<dbReference type="PROSITE" id="PS51353">
    <property type="entry name" value="ARSC"/>
    <property type="match status" value="1"/>
</dbReference>
<dbReference type="AlphaFoldDB" id="A0A0C1QQI8"/>
<sequence length="115" mass="12838">MSVTIYHNPRCSKSRQTLALLEENAVQPDIVEYLKNPIDAATLDTLITQLGFESAHQLVRNKEAIYKELGLSKNSDEQTLRKAMIENPKLIERPIVVNGTKAALGRPPESVLDII</sequence>
<dbReference type="OrthoDB" id="9790554at2"/>
<protein>
    <recommendedName>
        <fullName evidence="4">Arsenate reductase</fullName>
        <ecNumber evidence="4">1.20.4.1</ecNumber>
    </recommendedName>
</protein>
<dbReference type="RefSeq" id="WP_039609109.1">
    <property type="nucleotide sequence ID" value="NZ_JWIC01000005.1"/>
</dbReference>
<dbReference type="EC" id="1.20.4.1" evidence="4"/>
<gene>
    <name evidence="5" type="ORF">JF50_08950</name>
</gene>
<dbReference type="GO" id="GO:0008794">
    <property type="term" value="F:arsenate reductase (glutaredoxin) activity"/>
    <property type="evidence" value="ECO:0007669"/>
    <property type="project" value="UniProtKB-UniRule"/>
</dbReference>
<dbReference type="NCBIfam" id="TIGR00014">
    <property type="entry name" value="arsC"/>
    <property type="match status" value="1"/>
</dbReference>